<name>A0A2P2P5V0_RHIMU</name>
<protein>
    <submittedName>
        <fullName evidence="1">Uncharacterized protein</fullName>
    </submittedName>
</protein>
<accession>A0A2P2P5V0</accession>
<organism evidence="1">
    <name type="scientific">Rhizophora mucronata</name>
    <name type="common">Asiatic mangrove</name>
    <dbReference type="NCBI Taxonomy" id="61149"/>
    <lineage>
        <taxon>Eukaryota</taxon>
        <taxon>Viridiplantae</taxon>
        <taxon>Streptophyta</taxon>
        <taxon>Embryophyta</taxon>
        <taxon>Tracheophyta</taxon>
        <taxon>Spermatophyta</taxon>
        <taxon>Magnoliopsida</taxon>
        <taxon>eudicotyledons</taxon>
        <taxon>Gunneridae</taxon>
        <taxon>Pentapetalae</taxon>
        <taxon>rosids</taxon>
        <taxon>fabids</taxon>
        <taxon>Malpighiales</taxon>
        <taxon>Rhizophoraceae</taxon>
        <taxon>Rhizophora</taxon>
    </lineage>
</organism>
<proteinExistence type="predicted"/>
<evidence type="ECO:0000313" key="1">
    <source>
        <dbReference type="EMBL" id="MBX50087.1"/>
    </source>
</evidence>
<sequence>MLLFLIDE</sequence>
<dbReference type="EMBL" id="GGEC01069603">
    <property type="protein sequence ID" value="MBX50087.1"/>
    <property type="molecule type" value="Transcribed_RNA"/>
</dbReference>
<reference evidence="1" key="1">
    <citation type="submission" date="2018-02" db="EMBL/GenBank/DDBJ databases">
        <title>Rhizophora mucronata_Transcriptome.</title>
        <authorList>
            <person name="Meera S.P."/>
            <person name="Sreeshan A."/>
            <person name="Augustine A."/>
        </authorList>
    </citation>
    <scope>NUCLEOTIDE SEQUENCE</scope>
    <source>
        <tissue evidence="1">Leaf</tissue>
    </source>
</reference>